<feature type="transmembrane region" description="Helical" evidence="2">
    <location>
        <begin position="20"/>
        <end position="38"/>
    </location>
</feature>
<feature type="transmembrane region" description="Helical" evidence="2">
    <location>
        <begin position="50"/>
        <end position="67"/>
    </location>
</feature>
<protein>
    <recommendedName>
        <fullName evidence="3">DUF6534 domain-containing protein</fullName>
    </recommendedName>
</protein>
<accession>A0AAD6YAQ2</accession>
<keyword evidence="2" id="KW-0472">Membrane</keyword>
<sequence>MSSPAFNYAPLVSSTLIGSLLNFLFFGTLLVQVYVYRLCFPKDHPFVKSLVYFIFLGMLVCTCLIARDAEYRYATAFGDIARWSYTLNSPIYTPILGSFIVMLAQGFFCCRIVVIKRAAWPLAVVIGLISMTQCGCGMGAGIVSYMKSDELHQHVRPVLVKAWLGGAALADILIAVSMTTLLLTAAVVPSTRGVVKSVVRLIIETNILSSVVTLLGLLLLVCIPNTTYYIGAVMVMPGIYANTMLVTLNNRAIARFEAGDGDGDGDALGSFVGSFALPRSSTADASSKEQLAAGGVPGEPMAFARRQDADADEDDLPCLRAGKRGSVYEIEHESQVDARV</sequence>
<evidence type="ECO:0000259" key="3">
    <source>
        <dbReference type="Pfam" id="PF20152"/>
    </source>
</evidence>
<dbReference type="PANTHER" id="PTHR40465:SF1">
    <property type="entry name" value="DUF6534 DOMAIN-CONTAINING PROTEIN"/>
    <property type="match status" value="1"/>
</dbReference>
<feature type="transmembrane region" description="Helical" evidence="2">
    <location>
        <begin position="91"/>
        <end position="110"/>
    </location>
</feature>
<evidence type="ECO:0000313" key="5">
    <source>
        <dbReference type="Proteomes" id="UP001219525"/>
    </source>
</evidence>
<feature type="transmembrane region" description="Helical" evidence="2">
    <location>
        <begin position="227"/>
        <end position="248"/>
    </location>
</feature>
<dbReference type="Proteomes" id="UP001219525">
    <property type="component" value="Unassembled WGS sequence"/>
</dbReference>
<feature type="domain" description="DUF6534" evidence="3">
    <location>
        <begin position="167"/>
        <end position="252"/>
    </location>
</feature>
<organism evidence="4 5">
    <name type="scientific">Mycena pura</name>
    <dbReference type="NCBI Taxonomy" id="153505"/>
    <lineage>
        <taxon>Eukaryota</taxon>
        <taxon>Fungi</taxon>
        <taxon>Dikarya</taxon>
        <taxon>Basidiomycota</taxon>
        <taxon>Agaricomycotina</taxon>
        <taxon>Agaricomycetes</taxon>
        <taxon>Agaricomycetidae</taxon>
        <taxon>Agaricales</taxon>
        <taxon>Marasmiineae</taxon>
        <taxon>Mycenaceae</taxon>
        <taxon>Mycena</taxon>
    </lineage>
</organism>
<dbReference type="EMBL" id="JARJCW010000067">
    <property type="protein sequence ID" value="KAJ7199629.1"/>
    <property type="molecule type" value="Genomic_DNA"/>
</dbReference>
<feature type="transmembrane region" description="Helical" evidence="2">
    <location>
        <begin position="201"/>
        <end position="221"/>
    </location>
</feature>
<reference evidence="4" key="1">
    <citation type="submission" date="2023-03" db="EMBL/GenBank/DDBJ databases">
        <title>Massive genome expansion in bonnet fungi (Mycena s.s.) driven by repeated elements and novel gene families across ecological guilds.</title>
        <authorList>
            <consortium name="Lawrence Berkeley National Laboratory"/>
            <person name="Harder C.B."/>
            <person name="Miyauchi S."/>
            <person name="Viragh M."/>
            <person name="Kuo A."/>
            <person name="Thoen E."/>
            <person name="Andreopoulos B."/>
            <person name="Lu D."/>
            <person name="Skrede I."/>
            <person name="Drula E."/>
            <person name="Henrissat B."/>
            <person name="Morin E."/>
            <person name="Kohler A."/>
            <person name="Barry K."/>
            <person name="LaButti K."/>
            <person name="Morin E."/>
            <person name="Salamov A."/>
            <person name="Lipzen A."/>
            <person name="Mereny Z."/>
            <person name="Hegedus B."/>
            <person name="Baldrian P."/>
            <person name="Stursova M."/>
            <person name="Weitz H."/>
            <person name="Taylor A."/>
            <person name="Grigoriev I.V."/>
            <person name="Nagy L.G."/>
            <person name="Martin F."/>
            <person name="Kauserud H."/>
        </authorList>
    </citation>
    <scope>NUCLEOTIDE SEQUENCE</scope>
    <source>
        <strain evidence="4">9144</strain>
    </source>
</reference>
<feature type="region of interest" description="Disordered" evidence="1">
    <location>
        <begin position="287"/>
        <end position="318"/>
    </location>
</feature>
<dbReference type="InterPro" id="IPR045339">
    <property type="entry name" value="DUF6534"/>
</dbReference>
<gene>
    <name evidence="4" type="ORF">GGX14DRAFT_661542</name>
</gene>
<comment type="caution">
    <text evidence="4">The sequence shown here is derived from an EMBL/GenBank/DDBJ whole genome shotgun (WGS) entry which is preliminary data.</text>
</comment>
<evidence type="ECO:0000313" key="4">
    <source>
        <dbReference type="EMBL" id="KAJ7199629.1"/>
    </source>
</evidence>
<keyword evidence="2" id="KW-0812">Transmembrane</keyword>
<feature type="transmembrane region" description="Helical" evidence="2">
    <location>
        <begin position="122"/>
        <end position="143"/>
    </location>
</feature>
<keyword evidence="5" id="KW-1185">Reference proteome</keyword>
<name>A0AAD6YAQ2_9AGAR</name>
<dbReference type="PANTHER" id="PTHR40465">
    <property type="entry name" value="CHROMOSOME 1, WHOLE GENOME SHOTGUN SEQUENCE"/>
    <property type="match status" value="1"/>
</dbReference>
<keyword evidence="2" id="KW-1133">Transmembrane helix</keyword>
<dbReference type="AlphaFoldDB" id="A0AAD6YAQ2"/>
<evidence type="ECO:0000256" key="2">
    <source>
        <dbReference type="SAM" id="Phobius"/>
    </source>
</evidence>
<dbReference type="Pfam" id="PF20152">
    <property type="entry name" value="DUF6534"/>
    <property type="match status" value="1"/>
</dbReference>
<feature type="transmembrane region" description="Helical" evidence="2">
    <location>
        <begin position="163"/>
        <end position="189"/>
    </location>
</feature>
<proteinExistence type="predicted"/>
<evidence type="ECO:0000256" key="1">
    <source>
        <dbReference type="SAM" id="MobiDB-lite"/>
    </source>
</evidence>